<keyword evidence="3" id="KW-1185">Reference proteome</keyword>
<protein>
    <submittedName>
        <fullName evidence="4">Palmitoyltransferase</fullName>
    </submittedName>
</protein>
<evidence type="ECO:0000313" key="4">
    <source>
        <dbReference type="WBParaSite" id="SBAD_0000060701-mRNA-1"/>
    </source>
</evidence>
<name>A0A183IAE1_9BILA</name>
<evidence type="ECO:0000313" key="3">
    <source>
        <dbReference type="Proteomes" id="UP000270296"/>
    </source>
</evidence>
<evidence type="ECO:0000313" key="2">
    <source>
        <dbReference type="EMBL" id="VDO85427.1"/>
    </source>
</evidence>
<reference evidence="4" key="1">
    <citation type="submission" date="2016-06" db="UniProtKB">
        <authorList>
            <consortium name="WormBaseParasite"/>
        </authorList>
    </citation>
    <scope>IDENTIFICATION</scope>
</reference>
<keyword evidence="1" id="KW-0812">Transmembrane</keyword>
<feature type="transmembrane region" description="Helical" evidence="1">
    <location>
        <begin position="119"/>
        <end position="141"/>
    </location>
</feature>
<keyword evidence="1" id="KW-0472">Membrane</keyword>
<feature type="transmembrane region" description="Helical" evidence="1">
    <location>
        <begin position="71"/>
        <end position="99"/>
    </location>
</feature>
<accession>A0A183IAE1</accession>
<reference evidence="2 3" key="2">
    <citation type="submission" date="2018-11" db="EMBL/GenBank/DDBJ databases">
        <authorList>
            <consortium name="Pathogen Informatics"/>
        </authorList>
    </citation>
    <scope>NUCLEOTIDE SEQUENCE [LARGE SCALE GENOMIC DNA]</scope>
</reference>
<dbReference type="WBParaSite" id="SBAD_0000060701-mRNA-1">
    <property type="protein sequence ID" value="SBAD_0000060701-mRNA-1"/>
    <property type="gene ID" value="SBAD_0000060701"/>
</dbReference>
<keyword evidence="1" id="KW-1133">Transmembrane helix</keyword>
<dbReference type="AlphaFoldDB" id="A0A183IAE1"/>
<evidence type="ECO:0000256" key="1">
    <source>
        <dbReference type="SAM" id="Phobius"/>
    </source>
</evidence>
<organism evidence="4">
    <name type="scientific">Soboliphyme baturini</name>
    <dbReference type="NCBI Taxonomy" id="241478"/>
    <lineage>
        <taxon>Eukaryota</taxon>
        <taxon>Metazoa</taxon>
        <taxon>Ecdysozoa</taxon>
        <taxon>Nematoda</taxon>
        <taxon>Enoplea</taxon>
        <taxon>Dorylaimia</taxon>
        <taxon>Dioctophymatida</taxon>
        <taxon>Dioctophymatoidea</taxon>
        <taxon>Soboliphymatidae</taxon>
        <taxon>Soboliphyme</taxon>
    </lineage>
</organism>
<proteinExistence type="predicted"/>
<sequence>MSASVSHFDELSNFIAITITLSNHVLHYKGYEALNSSCSRGSWYEHICEQLHSLFTSIIQCDFFLVRYPVLVLNILIFCLVIVSSILILVGLCTVNTLLIPWHSPMSSEDSFPSDVRKIALGIFFLGLQLFHISLILIVTAKFQQMTERKRKPMYKVDGTVSLIRFSIYEMNGTRCVFVGHCCS</sequence>
<dbReference type="Proteomes" id="UP000270296">
    <property type="component" value="Unassembled WGS sequence"/>
</dbReference>
<dbReference type="EMBL" id="UZAM01002006">
    <property type="protein sequence ID" value="VDO85427.1"/>
    <property type="molecule type" value="Genomic_DNA"/>
</dbReference>
<gene>
    <name evidence="2" type="ORF">SBAD_LOCUS585</name>
</gene>
<dbReference type="OrthoDB" id="5916023at2759"/>